<name>A0A9D1JEG2_9FIRM</name>
<dbReference type="InterPro" id="IPR000847">
    <property type="entry name" value="LysR_HTH_N"/>
</dbReference>
<evidence type="ECO:0000313" key="6">
    <source>
        <dbReference type="EMBL" id="HIR90044.1"/>
    </source>
</evidence>
<evidence type="ECO:0000259" key="5">
    <source>
        <dbReference type="PROSITE" id="PS50931"/>
    </source>
</evidence>
<dbReference type="InterPro" id="IPR047788">
    <property type="entry name" value="LysR-like_Sec_metab"/>
</dbReference>
<keyword evidence="2" id="KW-0805">Transcription regulation</keyword>
<dbReference type="InterPro" id="IPR036390">
    <property type="entry name" value="WH_DNA-bd_sf"/>
</dbReference>
<dbReference type="PRINTS" id="PR00039">
    <property type="entry name" value="HTHLYSR"/>
</dbReference>
<dbReference type="Proteomes" id="UP000824201">
    <property type="component" value="Unassembled WGS sequence"/>
</dbReference>
<evidence type="ECO:0000256" key="3">
    <source>
        <dbReference type="ARBA" id="ARBA00023125"/>
    </source>
</evidence>
<feature type="domain" description="HTH lysR-type" evidence="5">
    <location>
        <begin position="1"/>
        <end position="58"/>
    </location>
</feature>
<sequence length="297" mass="34479">MDFKQLQSYVTVIKYKSFTIAAEMLGISQPTISTHIRILEEELNSRLLIRTARSFEITSRGWELYECAQNILKLREDMINRWNEKESKVIQLGVSTIPSAYILPEVLPEFGKLHSDVYFVVNQSDSQGIIDAVHKGSYDVGLVGMKTEDELLEFQSFYQDRMVLITPINEHYLSLQNQDYFPMELFVQEPFIVREEGSGSRKTASLFLKKMGIQEEDLSIVARMNDQESIKNLVAGGLGVSIISEKAVMDYVAEKRLLKFELMGECLSRQFYIIYQKDYILKNYVKDFIDYLIKFYK</sequence>
<reference evidence="6" key="1">
    <citation type="submission" date="2020-10" db="EMBL/GenBank/DDBJ databases">
        <authorList>
            <person name="Gilroy R."/>
        </authorList>
    </citation>
    <scope>NUCLEOTIDE SEQUENCE</scope>
    <source>
        <strain evidence="6">ChiW13-3771</strain>
    </source>
</reference>
<comment type="similarity">
    <text evidence="1">Belongs to the LysR transcriptional regulatory family.</text>
</comment>
<evidence type="ECO:0000313" key="7">
    <source>
        <dbReference type="Proteomes" id="UP000824201"/>
    </source>
</evidence>
<dbReference type="PANTHER" id="PTHR30126:SF64">
    <property type="entry name" value="HTH-TYPE TRANSCRIPTIONAL REGULATOR CITR"/>
    <property type="match status" value="1"/>
</dbReference>
<dbReference type="Pfam" id="PF00126">
    <property type="entry name" value="HTH_1"/>
    <property type="match status" value="1"/>
</dbReference>
<dbReference type="PROSITE" id="PS50931">
    <property type="entry name" value="HTH_LYSR"/>
    <property type="match status" value="1"/>
</dbReference>
<comment type="caution">
    <text evidence="6">The sequence shown here is derived from an EMBL/GenBank/DDBJ whole genome shotgun (WGS) entry which is preliminary data.</text>
</comment>
<dbReference type="FunFam" id="1.10.10.10:FF:000001">
    <property type="entry name" value="LysR family transcriptional regulator"/>
    <property type="match status" value="1"/>
</dbReference>
<organism evidence="6 7">
    <name type="scientific">Candidatus Fimimorpha faecalis</name>
    <dbReference type="NCBI Taxonomy" id="2840824"/>
    <lineage>
        <taxon>Bacteria</taxon>
        <taxon>Bacillati</taxon>
        <taxon>Bacillota</taxon>
        <taxon>Clostridia</taxon>
        <taxon>Eubacteriales</taxon>
        <taxon>Candidatus Fimimorpha</taxon>
    </lineage>
</organism>
<evidence type="ECO:0000256" key="2">
    <source>
        <dbReference type="ARBA" id="ARBA00023015"/>
    </source>
</evidence>
<keyword evidence="3" id="KW-0238">DNA-binding</keyword>
<dbReference type="Gene3D" id="1.10.10.10">
    <property type="entry name" value="Winged helix-like DNA-binding domain superfamily/Winged helix DNA-binding domain"/>
    <property type="match status" value="1"/>
</dbReference>
<dbReference type="AlphaFoldDB" id="A0A9D1JEG2"/>
<gene>
    <name evidence="6" type="ORF">IAC96_13960</name>
</gene>
<dbReference type="SUPFAM" id="SSF46785">
    <property type="entry name" value="Winged helix' DNA-binding domain"/>
    <property type="match status" value="1"/>
</dbReference>
<dbReference type="GO" id="GO:0003700">
    <property type="term" value="F:DNA-binding transcription factor activity"/>
    <property type="evidence" value="ECO:0007669"/>
    <property type="project" value="InterPro"/>
</dbReference>
<dbReference type="NCBIfam" id="NF040786">
    <property type="entry name" value="LysR_Sec_metab"/>
    <property type="match status" value="1"/>
</dbReference>
<dbReference type="SUPFAM" id="SSF53850">
    <property type="entry name" value="Periplasmic binding protein-like II"/>
    <property type="match status" value="1"/>
</dbReference>
<dbReference type="InterPro" id="IPR005119">
    <property type="entry name" value="LysR_subst-bd"/>
</dbReference>
<dbReference type="Gene3D" id="3.40.190.290">
    <property type="match status" value="1"/>
</dbReference>
<dbReference type="InterPro" id="IPR036388">
    <property type="entry name" value="WH-like_DNA-bd_sf"/>
</dbReference>
<dbReference type="EMBL" id="DVHN01000196">
    <property type="protein sequence ID" value="HIR90044.1"/>
    <property type="molecule type" value="Genomic_DNA"/>
</dbReference>
<keyword evidence="4" id="KW-0804">Transcription</keyword>
<dbReference type="PANTHER" id="PTHR30126">
    <property type="entry name" value="HTH-TYPE TRANSCRIPTIONAL REGULATOR"/>
    <property type="match status" value="1"/>
</dbReference>
<dbReference type="Pfam" id="PF03466">
    <property type="entry name" value="LysR_substrate"/>
    <property type="match status" value="1"/>
</dbReference>
<accession>A0A9D1JEG2</accession>
<reference evidence="6" key="2">
    <citation type="journal article" date="2021" name="PeerJ">
        <title>Extensive microbial diversity within the chicken gut microbiome revealed by metagenomics and culture.</title>
        <authorList>
            <person name="Gilroy R."/>
            <person name="Ravi A."/>
            <person name="Getino M."/>
            <person name="Pursley I."/>
            <person name="Horton D.L."/>
            <person name="Alikhan N.F."/>
            <person name="Baker D."/>
            <person name="Gharbi K."/>
            <person name="Hall N."/>
            <person name="Watson M."/>
            <person name="Adriaenssens E.M."/>
            <person name="Foster-Nyarko E."/>
            <person name="Jarju S."/>
            <person name="Secka A."/>
            <person name="Antonio M."/>
            <person name="Oren A."/>
            <person name="Chaudhuri R.R."/>
            <person name="La Ragione R."/>
            <person name="Hildebrand F."/>
            <person name="Pallen M.J."/>
        </authorList>
    </citation>
    <scope>NUCLEOTIDE SEQUENCE</scope>
    <source>
        <strain evidence="6">ChiW13-3771</strain>
    </source>
</reference>
<dbReference type="GO" id="GO:0000976">
    <property type="term" value="F:transcription cis-regulatory region binding"/>
    <property type="evidence" value="ECO:0007669"/>
    <property type="project" value="TreeGrafter"/>
</dbReference>
<protein>
    <submittedName>
        <fullName evidence="6">LysR family transcriptional regulator</fullName>
    </submittedName>
</protein>
<evidence type="ECO:0000256" key="4">
    <source>
        <dbReference type="ARBA" id="ARBA00023163"/>
    </source>
</evidence>
<evidence type="ECO:0000256" key="1">
    <source>
        <dbReference type="ARBA" id="ARBA00009437"/>
    </source>
</evidence>
<proteinExistence type="inferred from homology"/>